<evidence type="ECO:0000256" key="4">
    <source>
        <dbReference type="SAM" id="Phobius"/>
    </source>
</evidence>
<feature type="transmembrane region" description="Helical" evidence="4">
    <location>
        <begin position="135"/>
        <end position="156"/>
    </location>
</feature>
<keyword evidence="8" id="KW-1185">Reference proteome</keyword>
<proteinExistence type="predicted"/>
<accession>A0A1H4CIU8</accession>
<dbReference type="Pfam" id="PF07730">
    <property type="entry name" value="HisKA_3"/>
    <property type="match status" value="1"/>
</dbReference>
<gene>
    <name evidence="7" type="ORF">SAMN04488051_104180</name>
</gene>
<evidence type="ECO:0000256" key="2">
    <source>
        <dbReference type="ARBA" id="ARBA00022777"/>
    </source>
</evidence>
<name>A0A1H4CIU8_ALKAM</name>
<sequence length="375" mass="42128">MIASRLTLEHLAALLTWLLVSSGTLLLMLRRDTSDSSLIAISVLFLLFGALAMSLPDELHSPAQKKRCMLQIGLCYLCVLGLFALVPFSFVAIFLIILVAQIAFYIPIKTVLILSMLAMLPMWLIYQFYWQHGAAWISALLYWSFCLFAILMVAAIQRETAARHAAEQANRELKATQLLLSDASRFSERHRIAQELHDVMGHHLTVLSIHLQVAMRQSSEPLTPQLQQCYQLARLLLADVRQSVYDMNDNHGLDIDEAIRQLLDGLPRLRVAWINELKAGIDNVQQAEAILRITQEAISNALRHSTADQMQVVLSRADQQLRLRIQDNGETATPIMEGQGLTGMRRRIEALSGQFSYQRQADGFTIVISLPEGTA</sequence>
<dbReference type="GO" id="GO:0016020">
    <property type="term" value="C:membrane"/>
    <property type="evidence" value="ECO:0007669"/>
    <property type="project" value="InterPro"/>
</dbReference>
<evidence type="ECO:0000313" key="8">
    <source>
        <dbReference type="Proteomes" id="UP000198773"/>
    </source>
</evidence>
<dbReference type="PANTHER" id="PTHR24421">
    <property type="entry name" value="NITRATE/NITRITE SENSOR PROTEIN NARX-RELATED"/>
    <property type="match status" value="1"/>
</dbReference>
<feature type="transmembrane region" description="Helical" evidence="4">
    <location>
        <begin position="70"/>
        <end position="99"/>
    </location>
</feature>
<dbReference type="Pfam" id="PF02518">
    <property type="entry name" value="HATPase_c"/>
    <property type="match status" value="1"/>
</dbReference>
<dbReference type="InterPro" id="IPR036890">
    <property type="entry name" value="HATPase_C_sf"/>
</dbReference>
<dbReference type="EMBL" id="FNRM01000004">
    <property type="protein sequence ID" value="SEA60258.1"/>
    <property type="molecule type" value="Genomic_DNA"/>
</dbReference>
<protein>
    <submittedName>
        <fullName evidence="7">Signal transduction histidine kinase</fullName>
    </submittedName>
</protein>
<dbReference type="Gene3D" id="3.30.565.10">
    <property type="entry name" value="Histidine kinase-like ATPase, C-terminal domain"/>
    <property type="match status" value="1"/>
</dbReference>
<keyword evidence="4" id="KW-0812">Transmembrane</keyword>
<dbReference type="AlphaFoldDB" id="A0A1H4CIU8"/>
<evidence type="ECO:0000313" key="7">
    <source>
        <dbReference type="EMBL" id="SEA60258.1"/>
    </source>
</evidence>
<reference evidence="7 8" key="1">
    <citation type="submission" date="2016-10" db="EMBL/GenBank/DDBJ databases">
        <authorList>
            <person name="de Groot N.N."/>
        </authorList>
    </citation>
    <scope>NUCLEOTIDE SEQUENCE [LARGE SCALE GENOMIC DNA]</scope>
    <source>
        <strain evidence="7 8">CGMCC 1.3430</strain>
    </source>
</reference>
<feature type="domain" description="Histidine kinase/HSP90-like ATPase" evidence="5">
    <location>
        <begin position="288"/>
        <end position="372"/>
    </location>
</feature>
<dbReference type="PANTHER" id="PTHR24421:SF59">
    <property type="entry name" value="OXYGEN SENSOR HISTIDINE KINASE NREB"/>
    <property type="match status" value="1"/>
</dbReference>
<dbReference type="Gene3D" id="1.20.5.1930">
    <property type="match status" value="1"/>
</dbReference>
<dbReference type="RefSeq" id="WP_171907590.1">
    <property type="nucleotide sequence ID" value="NZ_FNRM01000004.1"/>
</dbReference>
<keyword evidence="3" id="KW-0902">Two-component regulatory system</keyword>
<dbReference type="CDD" id="cd16917">
    <property type="entry name" value="HATPase_UhpB-NarQ-NarX-like"/>
    <property type="match status" value="1"/>
</dbReference>
<dbReference type="InterPro" id="IPR003594">
    <property type="entry name" value="HATPase_dom"/>
</dbReference>
<feature type="domain" description="Signal transduction histidine kinase subgroup 3 dimerisation and phosphoacceptor" evidence="6">
    <location>
        <begin position="188"/>
        <end position="248"/>
    </location>
</feature>
<dbReference type="InterPro" id="IPR011712">
    <property type="entry name" value="Sig_transdc_His_kin_sub3_dim/P"/>
</dbReference>
<keyword evidence="1" id="KW-0808">Transferase</keyword>
<keyword evidence="4" id="KW-1133">Transmembrane helix</keyword>
<dbReference type="GO" id="GO:0046983">
    <property type="term" value="F:protein dimerization activity"/>
    <property type="evidence" value="ECO:0007669"/>
    <property type="project" value="InterPro"/>
</dbReference>
<dbReference type="InterPro" id="IPR050482">
    <property type="entry name" value="Sensor_HK_TwoCompSys"/>
</dbReference>
<dbReference type="SUPFAM" id="SSF55874">
    <property type="entry name" value="ATPase domain of HSP90 chaperone/DNA topoisomerase II/histidine kinase"/>
    <property type="match status" value="1"/>
</dbReference>
<organism evidence="7 8">
    <name type="scientific">Alkalimonas amylolytica</name>
    <dbReference type="NCBI Taxonomy" id="152573"/>
    <lineage>
        <taxon>Bacteria</taxon>
        <taxon>Pseudomonadati</taxon>
        <taxon>Pseudomonadota</taxon>
        <taxon>Gammaproteobacteria</taxon>
        <taxon>Alkalimonas</taxon>
    </lineage>
</organism>
<evidence type="ECO:0000259" key="5">
    <source>
        <dbReference type="Pfam" id="PF02518"/>
    </source>
</evidence>
<feature type="transmembrane region" description="Helical" evidence="4">
    <location>
        <begin position="12"/>
        <end position="29"/>
    </location>
</feature>
<feature type="transmembrane region" description="Helical" evidence="4">
    <location>
        <begin position="36"/>
        <end position="55"/>
    </location>
</feature>
<evidence type="ECO:0000256" key="1">
    <source>
        <dbReference type="ARBA" id="ARBA00022679"/>
    </source>
</evidence>
<keyword evidence="4" id="KW-0472">Membrane</keyword>
<evidence type="ECO:0000256" key="3">
    <source>
        <dbReference type="ARBA" id="ARBA00023012"/>
    </source>
</evidence>
<keyword evidence="2 7" id="KW-0418">Kinase</keyword>
<dbReference type="STRING" id="152573.SAMN04488051_104180"/>
<feature type="transmembrane region" description="Helical" evidence="4">
    <location>
        <begin position="111"/>
        <end position="129"/>
    </location>
</feature>
<evidence type="ECO:0000259" key="6">
    <source>
        <dbReference type="Pfam" id="PF07730"/>
    </source>
</evidence>
<dbReference type="GO" id="GO:0000155">
    <property type="term" value="F:phosphorelay sensor kinase activity"/>
    <property type="evidence" value="ECO:0007669"/>
    <property type="project" value="InterPro"/>
</dbReference>
<dbReference type="Proteomes" id="UP000198773">
    <property type="component" value="Unassembled WGS sequence"/>
</dbReference>